<evidence type="ECO:0000313" key="5">
    <source>
        <dbReference type="Proteomes" id="UP000189632"/>
    </source>
</evidence>
<dbReference type="STRING" id="1686310.BBC0244_014070"/>
<comment type="similarity">
    <text evidence="1">Belongs to the ATP12 family.</text>
</comment>
<evidence type="ECO:0000256" key="3">
    <source>
        <dbReference type="ARBA" id="ARBA00023186"/>
    </source>
</evidence>
<dbReference type="Pfam" id="PF07542">
    <property type="entry name" value="ATP12"/>
    <property type="match status" value="1"/>
</dbReference>
<organism evidence="4 5">
    <name type="scientific">Bartonella choladocola</name>
    <dbReference type="NCBI Taxonomy" id="2750995"/>
    <lineage>
        <taxon>Bacteria</taxon>
        <taxon>Pseudomonadati</taxon>
        <taxon>Pseudomonadota</taxon>
        <taxon>Alphaproteobacteria</taxon>
        <taxon>Hyphomicrobiales</taxon>
        <taxon>Bartonellaceae</taxon>
        <taxon>Bartonella</taxon>
    </lineage>
</organism>
<dbReference type="PANTHER" id="PTHR21013:SF10">
    <property type="entry name" value="ATP SYNTHASE MITOCHONDRIAL F1 COMPLEX ASSEMBLY FACTOR 2"/>
    <property type="match status" value="1"/>
</dbReference>
<accession>A0A1U9MHW5</accession>
<proteinExistence type="inferred from homology"/>
<dbReference type="Proteomes" id="UP000189632">
    <property type="component" value="Chromosome"/>
</dbReference>
<evidence type="ECO:0000256" key="2">
    <source>
        <dbReference type="ARBA" id="ARBA00022946"/>
    </source>
</evidence>
<dbReference type="AlphaFoldDB" id="A0A1U9MHW5"/>
<gene>
    <name evidence="4" type="ORF">BBC0122_013740</name>
</gene>
<evidence type="ECO:0000256" key="1">
    <source>
        <dbReference type="ARBA" id="ARBA00008231"/>
    </source>
</evidence>
<sequence length="262" mass="29593">MREFLEELNDEAEKSDPVKQAQLLSRRELPKRFYKNAAVEQEGGTFAVVLDGKTVKTPARNKLVLPNEALARMIACEFNAQKQTIDPAKMPITRLVNSIIDGVIDHMEAVRDEILEFAGNDMLFYRADSPKELAERQHLHWDPVLEWIHQNYGARFMLTEGVMFVKQPDESILAIENALKAVDSPYVLAALHSITTLCGSALLALAVWKGKINLSQAWQLAHLDEDWTIEHWGEDQEAATKRAYHQAEYEAAVSVIAAIENQ</sequence>
<dbReference type="SUPFAM" id="SSF160909">
    <property type="entry name" value="ATP12-like"/>
    <property type="match status" value="1"/>
</dbReference>
<name>A0A1U9MHW5_9HYPH</name>
<dbReference type="GO" id="GO:0043461">
    <property type="term" value="P:proton-transporting ATP synthase complex assembly"/>
    <property type="evidence" value="ECO:0007669"/>
    <property type="project" value="InterPro"/>
</dbReference>
<protein>
    <submittedName>
        <fullName evidence="4">Chaperone required for the assembly of the F1-ATPase</fullName>
    </submittedName>
</protein>
<evidence type="ECO:0000313" key="4">
    <source>
        <dbReference type="EMBL" id="AQT47484.1"/>
    </source>
</evidence>
<dbReference type="InterPro" id="IPR011419">
    <property type="entry name" value="ATP12_ATP_synth-F1-assembly"/>
</dbReference>
<reference evidence="4 5" key="1">
    <citation type="submission" date="2016-11" db="EMBL/GenBank/DDBJ databases">
        <title>Comparative genomics of Bartonella apis.</title>
        <authorList>
            <person name="Engel P."/>
        </authorList>
    </citation>
    <scope>NUCLEOTIDE SEQUENCE [LARGE SCALE GENOMIC DNA]</scope>
    <source>
        <strain evidence="4 5">BBC0122</strain>
    </source>
</reference>
<dbReference type="RefSeq" id="WP_077992476.1">
    <property type="nucleotide sequence ID" value="NZ_CP015625.1"/>
</dbReference>
<dbReference type="PANTHER" id="PTHR21013">
    <property type="entry name" value="ATP SYNTHASE MITOCHONDRIAL F1 COMPLEX ASSEMBLY FACTOR 2/ATP12 PROTEIN, MITOCHONDRIAL PRECURSOR"/>
    <property type="match status" value="1"/>
</dbReference>
<dbReference type="InterPro" id="IPR023335">
    <property type="entry name" value="ATP12_ortho_dom_sf"/>
</dbReference>
<dbReference type="InterPro" id="IPR042272">
    <property type="entry name" value="ATP12_ATP_synth-F1-assembly_N"/>
</dbReference>
<keyword evidence="3" id="KW-0143">Chaperone</keyword>
<dbReference type="Gene3D" id="1.10.3580.10">
    <property type="entry name" value="ATP12 ATPase"/>
    <property type="match status" value="1"/>
</dbReference>
<keyword evidence="2" id="KW-0809">Transit peptide</keyword>
<dbReference type="EMBL" id="CP015625">
    <property type="protein sequence ID" value="AQT47484.1"/>
    <property type="molecule type" value="Genomic_DNA"/>
</dbReference>
<dbReference type="KEGG" id="bapi:BBC0122_013740"/>
<dbReference type="OrthoDB" id="9797825at2"/>
<keyword evidence="5" id="KW-1185">Reference proteome</keyword>
<dbReference type="Gene3D" id="3.30.2180.10">
    <property type="entry name" value="ATP12-like"/>
    <property type="match status" value="1"/>
</dbReference>